<comment type="caution">
    <text evidence="1">The sequence shown here is derived from an EMBL/GenBank/DDBJ whole genome shotgun (WGS) entry which is preliminary data.</text>
</comment>
<dbReference type="EMBL" id="JBHSLV010000002">
    <property type="protein sequence ID" value="MFC5391218.1"/>
    <property type="molecule type" value="Genomic_DNA"/>
</dbReference>
<proteinExistence type="predicted"/>
<organism evidence="1 2">
    <name type="scientific">Bosea vestrisii</name>
    <dbReference type="NCBI Taxonomy" id="151416"/>
    <lineage>
        <taxon>Bacteria</taxon>
        <taxon>Pseudomonadati</taxon>
        <taxon>Pseudomonadota</taxon>
        <taxon>Alphaproteobacteria</taxon>
        <taxon>Hyphomicrobiales</taxon>
        <taxon>Boseaceae</taxon>
        <taxon>Bosea</taxon>
    </lineage>
</organism>
<accession>A0ABW0H2D6</accession>
<evidence type="ECO:0000313" key="1">
    <source>
        <dbReference type="EMBL" id="MFC5391218.1"/>
    </source>
</evidence>
<name>A0ABW0H2D6_9HYPH</name>
<reference evidence="2" key="1">
    <citation type="journal article" date="2019" name="Int. J. Syst. Evol. Microbiol.">
        <title>The Global Catalogue of Microorganisms (GCM) 10K type strain sequencing project: providing services to taxonomists for standard genome sequencing and annotation.</title>
        <authorList>
            <consortium name="The Broad Institute Genomics Platform"/>
            <consortium name="The Broad Institute Genome Sequencing Center for Infectious Disease"/>
            <person name="Wu L."/>
            <person name="Ma J."/>
        </authorList>
    </citation>
    <scope>NUCLEOTIDE SEQUENCE [LARGE SCALE GENOMIC DNA]</scope>
    <source>
        <strain evidence="2">CGMCC 1.16326</strain>
    </source>
</reference>
<protein>
    <submittedName>
        <fullName evidence="1">Uncharacterized protein</fullName>
    </submittedName>
</protein>
<keyword evidence="2" id="KW-1185">Reference proteome</keyword>
<dbReference type="Proteomes" id="UP001596104">
    <property type="component" value="Unassembled WGS sequence"/>
</dbReference>
<sequence length="177" mass="19330">MMTRSIRELVKLVRQVVDGLPVNNACGPSLSAALSGAIPDAPPDDLRRELAEVAIKMKAEAEENASRQAQMESADHLFDGMPDDMSFEEAVRIKAEAGDLTATAWLRALNSPDHVGRMALLDAAVEAPPGWRREGLRYVRREGSDGPVYDVSLVDWFKRTYPREAAEVERAAAAAQA</sequence>
<evidence type="ECO:0000313" key="2">
    <source>
        <dbReference type="Proteomes" id="UP001596104"/>
    </source>
</evidence>
<gene>
    <name evidence="1" type="ORF">ACFPPC_01015</name>
</gene>